<dbReference type="Proteomes" id="UP000714275">
    <property type="component" value="Unassembled WGS sequence"/>
</dbReference>
<reference evidence="1" key="1">
    <citation type="journal article" date="2020" name="New Phytol.">
        <title>Comparative genomics reveals dynamic genome evolution in host specialist ectomycorrhizal fungi.</title>
        <authorList>
            <person name="Lofgren L.A."/>
            <person name="Nguyen N.H."/>
            <person name="Vilgalys R."/>
            <person name="Ruytinx J."/>
            <person name="Liao H.L."/>
            <person name="Branco S."/>
            <person name="Kuo A."/>
            <person name="LaButti K."/>
            <person name="Lipzen A."/>
            <person name="Andreopoulos W."/>
            <person name="Pangilinan J."/>
            <person name="Riley R."/>
            <person name="Hundley H."/>
            <person name="Na H."/>
            <person name="Barry K."/>
            <person name="Grigoriev I.V."/>
            <person name="Stajich J.E."/>
            <person name="Kennedy P.G."/>
        </authorList>
    </citation>
    <scope>NUCLEOTIDE SEQUENCE</scope>
    <source>
        <strain evidence="1">DOB743</strain>
    </source>
</reference>
<evidence type="ECO:0000313" key="2">
    <source>
        <dbReference type="Proteomes" id="UP000714275"/>
    </source>
</evidence>
<sequence>MGPPASIGNNLTPGPSVIVEDISTMGPCHVKFKLANYLFMRNQTPTHSIDQLLNIWAASLVQAGSKFTLFSDHRDLYKTIDNTPLSDVKWQSFSVKYTGAIPDEGALPWMEDSHDVWFRDPCDVVRNMLANSEFAMEINLQPYRKFATENDEHQWKDLMSGDWSWAHADKISENPDTHGSMFVPVILRSDKTTVSVATGQNDYYLLYASIGNVQNNVCRAHHGAVAVIGFLALPKSFRNFRRQLFHSSLSFILKNLEPAMTKPEVARFGDGHHWCVIYGLGPYIADYEEQVLLACILRNWCAKCLSHRGNLDDISLCRSRSHTDALIEECNSGTLKSKYGLVAIYEQFPRADIHELLAPDILHQLIKGAYKDHLVEWVEKYLLQTHGKKQANIILDDIDQRCIFSMFLHSLDCADFPQGLHFKQWTGDNSKALMKVYLPVIEGYVLVNVVHAFRALLEFCYLVRRNVFKTTRVVTTFSLPRQHSMSHYVYLIRLFGALNGLCSSITESKHVKAIKEPWRCSSRCKALGQMLPTN</sequence>
<protein>
    <submittedName>
        <fullName evidence="1">Uncharacterized protein</fullName>
    </submittedName>
</protein>
<dbReference type="OrthoDB" id="3199698at2759"/>
<proteinExistence type="predicted"/>
<accession>A0A9P7CW91</accession>
<dbReference type="Pfam" id="PF18759">
    <property type="entry name" value="Plavaka"/>
    <property type="match status" value="1"/>
</dbReference>
<comment type="caution">
    <text evidence="1">The sequence shown here is derived from an EMBL/GenBank/DDBJ whole genome shotgun (WGS) entry which is preliminary data.</text>
</comment>
<name>A0A9P7CW91_9AGAM</name>
<gene>
    <name evidence="1" type="ORF">EV702DRAFT_1182386</name>
</gene>
<dbReference type="AlphaFoldDB" id="A0A9P7CW91"/>
<organism evidence="1 2">
    <name type="scientific">Suillus placidus</name>
    <dbReference type="NCBI Taxonomy" id="48579"/>
    <lineage>
        <taxon>Eukaryota</taxon>
        <taxon>Fungi</taxon>
        <taxon>Dikarya</taxon>
        <taxon>Basidiomycota</taxon>
        <taxon>Agaricomycotina</taxon>
        <taxon>Agaricomycetes</taxon>
        <taxon>Agaricomycetidae</taxon>
        <taxon>Boletales</taxon>
        <taxon>Suillineae</taxon>
        <taxon>Suillaceae</taxon>
        <taxon>Suillus</taxon>
    </lineage>
</organism>
<keyword evidence="2" id="KW-1185">Reference proteome</keyword>
<dbReference type="EMBL" id="JABBWD010000100">
    <property type="protein sequence ID" value="KAG1766034.1"/>
    <property type="molecule type" value="Genomic_DNA"/>
</dbReference>
<dbReference type="InterPro" id="IPR041078">
    <property type="entry name" value="Plavaka"/>
</dbReference>
<evidence type="ECO:0000313" key="1">
    <source>
        <dbReference type="EMBL" id="KAG1766034.1"/>
    </source>
</evidence>